<feature type="compositionally biased region" description="Low complexity" evidence="3">
    <location>
        <begin position="1576"/>
        <end position="1589"/>
    </location>
</feature>
<dbReference type="OrthoDB" id="409242at2759"/>
<feature type="region of interest" description="Disordered" evidence="3">
    <location>
        <begin position="1872"/>
        <end position="1891"/>
    </location>
</feature>
<evidence type="ECO:0000256" key="3">
    <source>
        <dbReference type="SAM" id="MobiDB-lite"/>
    </source>
</evidence>
<feature type="region of interest" description="Disordered" evidence="3">
    <location>
        <begin position="1974"/>
        <end position="1997"/>
    </location>
</feature>
<feature type="region of interest" description="Disordered" evidence="3">
    <location>
        <begin position="1896"/>
        <end position="1932"/>
    </location>
</feature>
<dbReference type="InterPro" id="IPR000477">
    <property type="entry name" value="RT_dom"/>
</dbReference>
<feature type="region of interest" description="Disordered" evidence="3">
    <location>
        <begin position="392"/>
        <end position="418"/>
    </location>
</feature>
<dbReference type="Gene3D" id="1.10.10.10">
    <property type="entry name" value="Winged helix-like DNA-binding domain superfamily/Winged helix DNA-binding domain"/>
    <property type="match status" value="1"/>
</dbReference>
<dbReference type="SUPFAM" id="SSF46785">
    <property type="entry name" value="Winged helix' DNA-binding domain"/>
    <property type="match status" value="1"/>
</dbReference>
<dbReference type="Pfam" id="PF05383">
    <property type="entry name" value="La"/>
    <property type="match status" value="1"/>
</dbReference>
<dbReference type="PROSITE" id="PS50878">
    <property type="entry name" value="RT_POL"/>
    <property type="match status" value="1"/>
</dbReference>
<feature type="domain" description="HTH La-type RNA-binding" evidence="5">
    <location>
        <begin position="303"/>
        <end position="396"/>
    </location>
</feature>
<evidence type="ECO:0000313" key="7">
    <source>
        <dbReference type="Proteomes" id="UP000186817"/>
    </source>
</evidence>
<feature type="region of interest" description="Disordered" evidence="3">
    <location>
        <begin position="1476"/>
        <end position="1495"/>
    </location>
</feature>
<feature type="compositionally biased region" description="Acidic residues" evidence="3">
    <location>
        <begin position="398"/>
        <end position="414"/>
    </location>
</feature>
<organism evidence="6 7">
    <name type="scientific">Symbiodinium microadriaticum</name>
    <name type="common">Dinoflagellate</name>
    <name type="synonym">Zooxanthella microadriatica</name>
    <dbReference type="NCBI Taxonomy" id="2951"/>
    <lineage>
        <taxon>Eukaryota</taxon>
        <taxon>Sar</taxon>
        <taxon>Alveolata</taxon>
        <taxon>Dinophyceae</taxon>
        <taxon>Suessiales</taxon>
        <taxon>Symbiodiniaceae</taxon>
        <taxon>Symbiodinium</taxon>
    </lineage>
</organism>
<dbReference type="PANTHER" id="PTHR22792:SF132">
    <property type="entry name" value="LA-RELATED PROTEIN 1"/>
    <property type="match status" value="1"/>
</dbReference>
<dbReference type="Proteomes" id="UP000186817">
    <property type="component" value="Unassembled WGS sequence"/>
</dbReference>
<dbReference type="GO" id="GO:0003723">
    <property type="term" value="F:RNA binding"/>
    <property type="evidence" value="ECO:0007669"/>
    <property type="project" value="UniProtKB-UniRule"/>
</dbReference>
<protein>
    <submittedName>
        <fullName evidence="6">Lupus La protein</fullName>
    </submittedName>
</protein>
<feature type="compositionally biased region" description="Basic and acidic residues" evidence="3">
    <location>
        <begin position="1537"/>
        <end position="1547"/>
    </location>
</feature>
<evidence type="ECO:0000313" key="6">
    <source>
        <dbReference type="EMBL" id="OLP79430.1"/>
    </source>
</evidence>
<feature type="region of interest" description="Disordered" evidence="3">
    <location>
        <begin position="118"/>
        <end position="162"/>
    </location>
</feature>
<keyword evidence="7" id="KW-1185">Reference proteome</keyword>
<name>A0A1Q9C935_SYMMI</name>
<dbReference type="InterPro" id="IPR045180">
    <property type="entry name" value="La_dom_prot"/>
</dbReference>
<dbReference type="SMART" id="SM00715">
    <property type="entry name" value="LA"/>
    <property type="match status" value="1"/>
</dbReference>
<dbReference type="InterPro" id="IPR036390">
    <property type="entry name" value="WH_DNA-bd_sf"/>
</dbReference>
<comment type="caution">
    <text evidence="6">The sequence shown here is derived from an EMBL/GenBank/DDBJ whole genome shotgun (WGS) entry which is preliminary data.</text>
</comment>
<dbReference type="InterPro" id="IPR036388">
    <property type="entry name" value="WH-like_DNA-bd_sf"/>
</dbReference>
<dbReference type="InterPro" id="IPR006630">
    <property type="entry name" value="La_HTH"/>
</dbReference>
<accession>A0A1Q9C935</accession>
<gene>
    <name evidence="6" type="primary">SSB</name>
    <name evidence="6" type="ORF">AK812_SmicGene40288</name>
</gene>
<dbReference type="EMBL" id="LSRX01001486">
    <property type="protein sequence ID" value="OLP79430.1"/>
    <property type="molecule type" value="Genomic_DNA"/>
</dbReference>
<feature type="region of interest" description="Disordered" evidence="3">
    <location>
        <begin position="434"/>
        <end position="477"/>
    </location>
</feature>
<sequence>MALAKRTGTSVRSLRVRLQLAAESDGELLCRKVVMAVPEGLSLVSDFLHYIYGYFRLQPTQPLAMSIEGFGLLPAQCLEDVLRDGDLVWVRPAQPQRRRGPCKRRALTNGPALLALPEAKGPFAEENADEEVKQEEEESEGGEAEEADAEEEAAAEGGAAAASAPINVAPGAEVPAKAVPETLPDAAAAKLWKPLSRAPLPGEVIRFRLRTPAGLTDFQAAQCVGAGMVAGVSQVTLEQEGNALSFPVDSLFQVGLCEAGGAPEAAPQKKEPSSATKPAQRRKQPTTEASPKKPRIQHAPMDKHKLEQLRYAIRSQFDYYFGDANYAKDNFLRSQADDDGWTSLRLVAKFNRVRELTEDFEAVQRSLEKLLVFVFFYLLLDNVLAEEDDDLNHSPTELAEDDEPNSPMEAEDDGNAPGAAGILVTAEEVKKEIEGDRVNKKKKKRERQGDNIRADDEPDLESPSKRPVGSGEAPISGKELREILQMHMYEMRNAWSEERARVDRLEAKTNKLGDDFSEAANEISGMKEDVSNLKGRPYHGRNLTISEDDGMTDEEKRTLILGGWPQDTKKAIIEAESKTFLEHPSMQGLVDVAQATVYGPRRSVGSLKFEYRDNEDYKAVRERMWNVVKAVRTRAEVFPSAKNQQNPRPAWAAFVKTPEARKRTGLVSQVRRVTIQLAIDCTDENGQPKHPESIVQDLFDCIVDKTAFKRKWRGYPIMLGVDANEQPTWNKENENEDDFNITNTSVNLEALLEEVYNLGLKAVTPIDSQLSTPTHYPRDPMRTGRQIDMLFTKSLMVSRSRIRPDMRHCIGTDHAEINCDIFSSGSRFQPWGSDTRPRKLSALLPHQHTIVDGDDLCHLAQTCTRPKCSPSYHDSDEIKQMIAKAKATNDPTLWKKVHKTRRRARNEWIKSRSSAVLQGDWGAFRSYQKDKRRRKGWWGRMLTDKSAAELTQEVQSHLEEKMTDPANSNWDEVVSGFIERLVLPEHWQPFTKEEIFETLSHMKPHAAVGEDIICVDLLKAIVLHDNLGEQFVALLNHIVHHNQQPESWGVSILALLAKCADPAAPGDLRPICVGSNFAKLTNRLVMARVFPVLRRGSRCSTCGKNRQVADLVGVMTRMRDMLHEWREPLLIAKLDVAGAFDRLSRPKVAELIIERTQHTNLGREVRYMLQQLGVNQLKGTVPGGHSINIKANVGIRQGAPESAELFGLVMGLMLDTMLDTKDWMAIGAPVQDLDIELLFFQDDIFVFETSTARLARKINLVGDVLHGGGLCLAMKKTKIVATADYKGKMVVEIAGQEVKIQKNESIKVLGVNFNFSAPAAQQAEELLGRARGAFEEHRHLLMAKGSWKSKAFTMAMLITSTWRWVAGAVHWSRESLCKANSLQAQILRTSFKMSRTSDENWVDWNKRLNGPPLLFRKDIPLPFETDTTMIDTGAQGDSGELCDESGSADCDANGHKPVEEEDWFEVVRDRRGLRGRAALPPRRPLHGRDPSTLTTPKTLSVEERIGDVGITQRGRKTRTGVDRWHYPNGTIRRRLREQHAEDAERPNNEGNEDTITFYDKKQWLEDRSDKHKPEAGGSESSTTGSDRGTLPTQSSSSSNTEAIGFWKAGIWIPRCRTPAEQRTHRGGNGPQRSQRKAARVDSYFAGTWKPAWLTNYAQAKREREAQAGHEIQETQLATPPSMAQATDVDPWSGQNQDNQWWAGWYDTSSSSWTSWTWSSTTSTSLPEAAQEVVPNLGLFPNVINASAPSGVTVSTEPTMELTNSERAHLEDAGVPRSEIQRLAHLFASLDEHERMGTGPESRWALGRLSQRGDEGVQCLESLLLMIQRRLRPRGHWPVTRIPRPQHTQLRMFTWVGQFGSILSNSLEHQLRTPLQPSEEGGRTVDSDSDVVPMEQTTNATTAHEEVNRDFEHEPDPDAASSSATRSRSSSRVLDTMTPITTAEAQALQGVPGLAAALNGELLGIWSEDTTTTTSTTMSSVLGNDPLLSTSTGEESADLWSDNSEMPHLFRDGPSCTSTSTTSTTTRPTTLDAIRDAVIRNLALANPADVIDVLHRLLADMRDLVRRQRLFIEALEEVVRRLPRPPNPQVFNGRAIAHTVADRVLEEAGYGDGVSLGMQSQPVDAPAILLQPGLPQTVDEANRALPNIGRGAVAGLRRRAWRQHMRNLYEQEGETLPASPSDYGNELVVETFTDLFFVQGTSNTMLVAPGGCPPYPVLPEAEGSAIVEVSECGEYVRKRSQDPDEPRGENTNGLW</sequence>
<feature type="compositionally biased region" description="Low complexity" evidence="3">
    <location>
        <begin position="1918"/>
        <end position="1931"/>
    </location>
</feature>
<dbReference type="CDD" id="cd07323">
    <property type="entry name" value="LAM"/>
    <property type="match status" value="1"/>
</dbReference>
<proteinExistence type="predicted"/>
<feature type="region of interest" description="Disordered" evidence="3">
    <location>
        <begin position="1511"/>
        <end position="1601"/>
    </location>
</feature>
<keyword evidence="1 2" id="KW-0694">RNA-binding</keyword>
<feature type="compositionally biased region" description="Polar residues" evidence="3">
    <location>
        <begin position="1590"/>
        <end position="1601"/>
    </location>
</feature>
<feature type="region of interest" description="Disordered" evidence="3">
    <location>
        <begin position="1618"/>
        <end position="1637"/>
    </location>
</feature>
<dbReference type="GO" id="GO:0005737">
    <property type="term" value="C:cytoplasm"/>
    <property type="evidence" value="ECO:0007669"/>
    <property type="project" value="UniProtKB-ARBA"/>
</dbReference>
<dbReference type="Pfam" id="PF00078">
    <property type="entry name" value="RVT_1"/>
    <property type="match status" value="1"/>
</dbReference>
<feature type="domain" description="Reverse transcriptase" evidence="4">
    <location>
        <begin position="1037"/>
        <end position="1290"/>
    </location>
</feature>
<dbReference type="PANTHER" id="PTHR22792">
    <property type="entry name" value="LUPUS LA PROTEIN-RELATED"/>
    <property type="match status" value="1"/>
</dbReference>
<evidence type="ECO:0000256" key="1">
    <source>
        <dbReference type="ARBA" id="ARBA00022884"/>
    </source>
</evidence>
<feature type="region of interest" description="Disordered" evidence="3">
    <location>
        <begin position="262"/>
        <end position="301"/>
    </location>
</feature>
<reference evidence="6 7" key="1">
    <citation type="submission" date="2016-02" db="EMBL/GenBank/DDBJ databases">
        <title>Genome analysis of coral dinoflagellate symbionts highlights evolutionary adaptations to a symbiotic lifestyle.</title>
        <authorList>
            <person name="Aranda M."/>
            <person name="Li Y."/>
            <person name="Liew Y.J."/>
            <person name="Baumgarten S."/>
            <person name="Simakov O."/>
            <person name="Wilson M."/>
            <person name="Piel J."/>
            <person name="Ashoor H."/>
            <person name="Bougouffa S."/>
            <person name="Bajic V.B."/>
            <person name="Ryu T."/>
            <person name="Ravasi T."/>
            <person name="Bayer T."/>
            <person name="Micklem G."/>
            <person name="Kim H."/>
            <person name="Bhak J."/>
            <person name="Lajeunesse T.C."/>
            <person name="Voolstra C.R."/>
        </authorList>
    </citation>
    <scope>NUCLEOTIDE SEQUENCE [LARGE SCALE GENOMIC DNA]</scope>
    <source>
        <strain evidence="6 7">CCMP2467</strain>
    </source>
</reference>
<dbReference type="PROSITE" id="PS50961">
    <property type="entry name" value="HTH_LA"/>
    <property type="match status" value="1"/>
</dbReference>
<feature type="compositionally biased region" description="Basic and acidic residues" evidence="3">
    <location>
        <begin position="1902"/>
        <end position="1915"/>
    </location>
</feature>
<evidence type="ECO:0000256" key="2">
    <source>
        <dbReference type="PROSITE-ProRule" id="PRU00332"/>
    </source>
</evidence>
<evidence type="ECO:0000259" key="5">
    <source>
        <dbReference type="PROSITE" id="PS50961"/>
    </source>
</evidence>
<feature type="compositionally biased region" description="Basic and acidic residues" evidence="3">
    <location>
        <begin position="1558"/>
        <end position="1574"/>
    </location>
</feature>
<feature type="compositionally biased region" description="Acidic residues" evidence="3">
    <location>
        <begin position="126"/>
        <end position="154"/>
    </location>
</feature>
<evidence type="ECO:0000259" key="4">
    <source>
        <dbReference type="PROSITE" id="PS50878"/>
    </source>
</evidence>